<evidence type="ECO:0000313" key="2">
    <source>
        <dbReference type="EMBL" id="KAJ8712029.1"/>
    </source>
</evidence>
<dbReference type="InterPro" id="IPR028042">
    <property type="entry name" value="DUF4639"/>
</dbReference>
<comment type="caution">
    <text evidence="2">The sequence shown here is derived from an EMBL/GenBank/DDBJ whole genome shotgun (WGS) entry which is preliminary data.</text>
</comment>
<organism evidence="2 3">
    <name type="scientific">Mythimna separata</name>
    <name type="common">Oriental armyworm</name>
    <name type="synonym">Pseudaletia separata</name>
    <dbReference type="NCBI Taxonomy" id="271217"/>
    <lineage>
        <taxon>Eukaryota</taxon>
        <taxon>Metazoa</taxon>
        <taxon>Ecdysozoa</taxon>
        <taxon>Arthropoda</taxon>
        <taxon>Hexapoda</taxon>
        <taxon>Insecta</taxon>
        <taxon>Pterygota</taxon>
        <taxon>Neoptera</taxon>
        <taxon>Endopterygota</taxon>
        <taxon>Lepidoptera</taxon>
        <taxon>Glossata</taxon>
        <taxon>Ditrysia</taxon>
        <taxon>Noctuoidea</taxon>
        <taxon>Noctuidae</taxon>
        <taxon>Noctuinae</taxon>
        <taxon>Hadenini</taxon>
        <taxon>Mythimna</taxon>
    </lineage>
</organism>
<evidence type="ECO:0000256" key="1">
    <source>
        <dbReference type="SAM" id="MobiDB-lite"/>
    </source>
</evidence>
<accession>A0AAD8DPD8</accession>
<feature type="region of interest" description="Disordered" evidence="1">
    <location>
        <begin position="268"/>
        <end position="295"/>
    </location>
</feature>
<proteinExistence type="predicted"/>
<sequence length="335" mass="38561">MSNLSQTLSKFKISRRGRKLQLADDQKTLVALPRDVPERTWAEILQKEENELVVLDLREEILEAALNIGYAEYMERQTAIFTVHCATEAWLKLINWHFYRHDPGEETSAYPPCYIPKREESWIPDERPDPSPKDTWGKHRLPVVEDTPDPALQKWPSSSSLDYPVIEEIPSVYWFPGKINVPSYMQREKIHFDESYSGSRPTSDEMNTESEVLQKVTDYSTEFSEKESSSSYGEPKIHTTPVCVDESVQGPLLGAGDSAINVRQKKRFTDKRSSIMKNQATRSSKSTLPPIDMSDSRSRLSIISDCRLRNLRLETQYEITSEKVDTPPGENFRRK</sequence>
<feature type="region of interest" description="Disordered" evidence="1">
    <location>
        <begin position="121"/>
        <end position="155"/>
    </location>
</feature>
<dbReference type="Proteomes" id="UP001231518">
    <property type="component" value="Chromosome 17"/>
</dbReference>
<feature type="compositionally biased region" description="Basic and acidic residues" evidence="1">
    <location>
        <begin position="121"/>
        <end position="137"/>
    </location>
</feature>
<dbReference type="EMBL" id="JARGEI010000021">
    <property type="protein sequence ID" value="KAJ8712029.1"/>
    <property type="molecule type" value="Genomic_DNA"/>
</dbReference>
<dbReference type="AlphaFoldDB" id="A0AAD8DPD8"/>
<gene>
    <name evidence="2" type="ORF">PYW07_004871</name>
</gene>
<dbReference type="Pfam" id="PF15479">
    <property type="entry name" value="DUF4639"/>
    <property type="match status" value="1"/>
</dbReference>
<protein>
    <submittedName>
        <fullName evidence="2">Uncharacterized protein</fullName>
    </submittedName>
</protein>
<dbReference type="PANTHER" id="PTHR34438">
    <property type="entry name" value="SI:DKEY-97L20.6"/>
    <property type="match status" value="1"/>
</dbReference>
<dbReference type="PANTHER" id="PTHR34438:SF1">
    <property type="entry name" value="CHROMOSOME 2 OPEN READING FRAME 81"/>
    <property type="match status" value="1"/>
</dbReference>
<feature type="region of interest" description="Disordered" evidence="1">
    <location>
        <begin position="218"/>
        <end position="237"/>
    </location>
</feature>
<feature type="compositionally biased region" description="Polar residues" evidence="1">
    <location>
        <begin position="275"/>
        <end position="287"/>
    </location>
</feature>
<reference evidence="2" key="1">
    <citation type="submission" date="2023-03" db="EMBL/GenBank/DDBJ databases">
        <title>Chromosome-level genomes of two armyworms, Mythimna separata and Mythimna loreyi, provide insights into the biosynthesis and reception of sex pheromones.</title>
        <authorList>
            <person name="Zhao H."/>
        </authorList>
    </citation>
    <scope>NUCLEOTIDE SEQUENCE</scope>
    <source>
        <strain evidence="2">BeijingLab</strain>
        <tissue evidence="2">Pupa</tissue>
    </source>
</reference>
<name>A0AAD8DPD8_MYTSE</name>
<evidence type="ECO:0000313" key="3">
    <source>
        <dbReference type="Proteomes" id="UP001231518"/>
    </source>
</evidence>
<keyword evidence="3" id="KW-1185">Reference proteome</keyword>